<dbReference type="InterPro" id="IPR013083">
    <property type="entry name" value="Znf_RING/FYVE/PHD"/>
</dbReference>
<dbReference type="GO" id="GO:0140566">
    <property type="term" value="F:histone reader activity"/>
    <property type="evidence" value="ECO:0007669"/>
    <property type="project" value="InterPro"/>
</dbReference>
<dbReference type="STRING" id="29760.F6HT96"/>
<feature type="compositionally biased region" description="Basic and acidic residues" evidence="6">
    <location>
        <begin position="804"/>
        <end position="824"/>
    </location>
</feature>
<feature type="domain" description="Zinc finger PHD-type" evidence="7">
    <location>
        <begin position="414"/>
        <end position="461"/>
    </location>
</feature>
<dbReference type="PANTHER" id="PTHR33304:SF15">
    <property type="entry name" value="ZINC FINGER PHD-TYPE DOMAIN-CONTAINING PROTEIN"/>
    <property type="match status" value="1"/>
</dbReference>
<organism evidence="8 9">
    <name type="scientific">Vitis vinifera</name>
    <name type="common">Grape</name>
    <dbReference type="NCBI Taxonomy" id="29760"/>
    <lineage>
        <taxon>Eukaryota</taxon>
        <taxon>Viridiplantae</taxon>
        <taxon>Streptophyta</taxon>
        <taxon>Embryophyta</taxon>
        <taxon>Tracheophyta</taxon>
        <taxon>Spermatophyta</taxon>
        <taxon>Magnoliopsida</taxon>
        <taxon>eudicotyledons</taxon>
        <taxon>Gunneridae</taxon>
        <taxon>Pentapetalae</taxon>
        <taxon>rosids</taxon>
        <taxon>Vitales</taxon>
        <taxon>Vitaceae</taxon>
        <taxon>Viteae</taxon>
        <taxon>Vitis</taxon>
    </lineage>
</organism>
<feature type="region of interest" description="Disordered" evidence="6">
    <location>
        <begin position="705"/>
        <end position="753"/>
    </location>
</feature>
<feature type="region of interest" description="Disordered" evidence="6">
    <location>
        <begin position="304"/>
        <end position="326"/>
    </location>
</feature>
<feature type="region of interest" description="Disordered" evidence="6">
    <location>
        <begin position="514"/>
        <end position="534"/>
    </location>
</feature>
<feature type="compositionally biased region" description="Polar residues" evidence="6">
    <location>
        <begin position="766"/>
        <end position="776"/>
    </location>
</feature>
<evidence type="ECO:0000256" key="4">
    <source>
        <dbReference type="ARBA" id="ARBA00023015"/>
    </source>
</evidence>
<dbReference type="SMART" id="SM00249">
    <property type="entry name" value="PHD"/>
    <property type="match status" value="1"/>
</dbReference>
<gene>
    <name evidence="8" type="ordered locus">VIT_02s0012g01240</name>
</gene>
<dbReference type="InterPro" id="IPR001965">
    <property type="entry name" value="Znf_PHD"/>
</dbReference>
<proteinExistence type="predicted"/>
<feature type="region of interest" description="Disordered" evidence="6">
    <location>
        <begin position="1394"/>
        <end position="1454"/>
    </location>
</feature>
<keyword evidence="1" id="KW-0479">Metal-binding</keyword>
<evidence type="ECO:0000259" key="7">
    <source>
        <dbReference type="SMART" id="SM00249"/>
    </source>
</evidence>
<dbReference type="Gene3D" id="3.30.40.10">
    <property type="entry name" value="Zinc/RING finger domain, C3HC4 (zinc finger)"/>
    <property type="match status" value="1"/>
</dbReference>
<keyword evidence="3" id="KW-0862">Zinc</keyword>
<name>F6HT96_VITVI</name>
<dbReference type="Proteomes" id="UP000009183">
    <property type="component" value="Chromosome 2"/>
</dbReference>
<keyword evidence="5" id="KW-0804">Transcription</keyword>
<dbReference type="InParanoid" id="F6HT96"/>
<reference evidence="9" key="1">
    <citation type="journal article" date="2007" name="Nature">
        <title>The grapevine genome sequence suggests ancestral hexaploidization in major angiosperm phyla.</title>
        <authorList>
            <consortium name="The French-Italian Public Consortium for Grapevine Genome Characterization."/>
            <person name="Jaillon O."/>
            <person name="Aury J.-M."/>
            <person name="Noel B."/>
            <person name="Policriti A."/>
            <person name="Clepet C."/>
            <person name="Casagrande A."/>
            <person name="Choisne N."/>
            <person name="Aubourg S."/>
            <person name="Vitulo N."/>
            <person name="Jubin C."/>
            <person name="Vezzi A."/>
            <person name="Legeai F."/>
            <person name="Hugueney P."/>
            <person name="Dasilva C."/>
            <person name="Horner D."/>
            <person name="Mica E."/>
            <person name="Jublot D."/>
            <person name="Poulain J."/>
            <person name="Bruyere C."/>
            <person name="Billault A."/>
            <person name="Segurens B."/>
            <person name="Gouyvenoux M."/>
            <person name="Ugarte E."/>
            <person name="Cattonaro F."/>
            <person name="Anthouard V."/>
            <person name="Vico V."/>
            <person name="Del Fabbro C."/>
            <person name="Alaux M."/>
            <person name="Di Gaspero G."/>
            <person name="Dumas V."/>
            <person name="Felice N."/>
            <person name="Paillard S."/>
            <person name="Juman I."/>
            <person name="Moroldo M."/>
            <person name="Scalabrin S."/>
            <person name="Canaguier A."/>
            <person name="Le Clainche I."/>
            <person name="Malacrida G."/>
            <person name="Durand E."/>
            <person name="Pesole G."/>
            <person name="Laucou V."/>
            <person name="Chatelet P."/>
            <person name="Merdinoglu D."/>
            <person name="Delledonne M."/>
            <person name="Pezzotti M."/>
            <person name="Lecharny A."/>
            <person name="Scarpelli C."/>
            <person name="Artiguenave F."/>
            <person name="Pe M.E."/>
            <person name="Valle G."/>
            <person name="Morgante M."/>
            <person name="Caboche M."/>
            <person name="Adam-Blondon A.-F."/>
            <person name="Weissenbach J."/>
            <person name="Quetier F."/>
            <person name="Wincker P."/>
        </authorList>
    </citation>
    <scope>NUCLEOTIDE SEQUENCE [LARGE SCALE GENOMIC DNA]</scope>
    <source>
        <strain evidence="9">cv. Pinot noir / PN40024</strain>
    </source>
</reference>
<keyword evidence="2" id="KW-0863">Zinc-finger</keyword>
<feature type="region of interest" description="Disordered" evidence="6">
    <location>
        <begin position="766"/>
        <end position="843"/>
    </location>
</feature>
<dbReference type="InterPro" id="IPR056280">
    <property type="entry name" value="AIPP2-like_SPOC"/>
</dbReference>
<dbReference type="InterPro" id="IPR049914">
    <property type="entry name" value="PHD1-3/5-6"/>
</dbReference>
<evidence type="ECO:0000256" key="6">
    <source>
        <dbReference type="SAM" id="MobiDB-lite"/>
    </source>
</evidence>
<accession>F6HT96</accession>
<dbReference type="GO" id="GO:0034244">
    <property type="term" value="P:negative regulation of transcription elongation by RNA polymerase II"/>
    <property type="evidence" value="ECO:0007669"/>
    <property type="project" value="InterPro"/>
</dbReference>
<dbReference type="PaxDb" id="29760-VIT_02s0012g01240.t01"/>
<dbReference type="HOGENOM" id="CLU_005058_0_0_1"/>
<keyword evidence="4" id="KW-0805">Transcription regulation</keyword>
<evidence type="ECO:0000313" key="9">
    <source>
        <dbReference type="Proteomes" id="UP000009183"/>
    </source>
</evidence>
<dbReference type="eggNOG" id="ENOG502QTS7">
    <property type="taxonomic scope" value="Eukaryota"/>
</dbReference>
<dbReference type="Pfam" id="PF23121">
    <property type="entry name" value="SPOC_AIPP2"/>
    <property type="match status" value="1"/>
</dbReference>
<evidence type="ECO:0000313" key="8">
    <source>
        <dbReference type="EMBL" id="CCB57906.1"/>
    </source>
</evidence>
<evidence type="ECO:0000256" key="5">
    <source>
        <dbReference type="ARBA" id="ARBA00023163"/>
    </source>
</evidence>
<evidence type="ECO:0000256" key="3">
    <source>
        <dbReference type="ARBA" id="ARBA00022833"/>
    </source>
</evidence>
<sequence length="1454" mass="159613">MAKHKFRTLEELYGVSEEVSQPKITPVLKGGYRIQGPADDAESVIQLTMGSCGTEKGFSGHFSSGKLYTRAESEICNVCATLCSSCMHFDRVASLVGKMTEFSDEGCQEKIASRCFFNDAELLSPCKSNASDDQQHTSSETSNLLSGCSSHESFSENAESKVILRASHTSEDIEMGQPLAEDSGLPNPSTFHGNIVFSNQHKNQNDLECPGDDISCISRADGPVGDHNGEGDRKNVSYSSASVNSSPIAVATVNVEPTSHCLVSSHCGEELEHKSEFTKESMRKTAGLSNKLDPSEISYLRGVYAGPSPTSRKGEPSECSGKQVESSSARVAVATSSFGGQMPGIPNCARSVKSDIDLDDGHQETEAVHFSDKKEHSEKSCALLETSSAQKGPLQSQLVDDNVKSDVLEYEVKVCDICGDAGLEELLATCTKCSDGAEHIYCMRIKLEKVPGRGWMCEECMAKEETQKEMKCTIGFLKGSSLNQTRKNSGNSSTSKFENFLEFESMDSTVSRSRTKSLDSAPQFSAKRPADSLETVPVTKKRTLETITRPTKVPSPHKKDILSWDSSFRNLCKGKVKQAHETSFGDNSSNNTLQSACLPTVSDYKSQKIPQQLQMSRGSLLKSNSFHILDANLKVKLSEKAVLQKQKFTRETDTSDMKKGIGRMMSKSLSFNGVGSKHLNVAQSKVKMFSSNFSHVEDLKRLRHAKQNSLQRDHKSKSYNPHMISPVAGSGDSAPTTDKKTASRGETVLAHSSGITCNELRSMQFHRNSNNSSEPTSRLAPKDLKCSHGQGVSGAKRSALCLSDVDKDPSPRMSDSSHEPKVNRDQSSQTGKSSNQEEQSRVICSFSQPRLKISVGSRSAHCHRCKGIGHSRESCPTMSSQVPILDAGNSKEVNKSSKMGDVAKAAIVGKDELHKRSRCPNQSDELSMSSSNVNSKVSSSDYLSRHSSWLVNLLSADETNEQQIRVAKDVRWHVEHNTQAANMIKVENSNSVVPSDERLYVRDVPRLASTVSFPSRISAVPELDYIWQGGFEVHRIGRLSSHYTGIQAHLSTCASPKVLEVVHMLPPKIILEEVPRLSTWPAQFMENYATEDNIALYFFAADLESYGRNYKSLLEWMIKNDLALKGNLKGIELLIFSSKLLPEKSQRWNALSFLWGVFRVRRVNNSEHVPTSHIQVSVPCLNILPSDQDLSITTSGQLFESRSATNVAPQELRRINSGRTSFDQKPSRVNTISCSSAPIGEQFSNDMLQTNISLNEHRGCEGRVEVDPKLCLQARGEHRSEGMKVEEKTECERAQSDFCGMYEYNTARDAKYSGNGYPSGVNDPHCSFPVEDQRCQGAHNIEISEKLKMTGGSAFSASGSVDLGLGVKFSQQQVPSIDGEDQAKSGYPNLELSLGAEKKPTKQEMAPSFLGIVNKKSNQDKHQNPESNRKSSDEELSLSLSLGLSFPDRTNARA</sequence>
<feature type="compositionally biased region" description="Polar residues" evidence="6">
    <location>
        <begin position="514"/>
        <end position="523"/>
    </location>
</feature>
<protein>
    <recommendedName>
        <fullName evidence="7">Zinc finger PHD-type domain-containing protein</fullName>
    </recommendedName>
</protein>
<keyword evidence="9" id="KW-1185">Reference proteome</keyword>
<feature type="compositionally biased region" description="Basic and acidic residues" evidence="6">
    <location>
        <begin position="1417"/>
        <end position="1433"/>
    </location>
</feature>
<feature type="region of interest" description="Disordered" evidence="6">
    <location>
        <begin position="129"/>
        <end position="151"/>
    </location>
</feature>
<dbReference type="GO" id="GO:0008270">
    <property type="term" value="F:zinc ion binding"/>
    <property type="evidence" value="ECO:0007669"/>
    <property type="project" value="UniProtKB-KW"/>
</dbReference>
<evidence type="ECO:0000256" key="2">
    <source>
        <dbReference type="ARBA" id="ARBA00022771"/>
    </source>
</evidence>
<dbReference type="SUPFAM" id="SSF57903">
    <property type="entry name" value="FYVE/PHD zinc finger"/>
    <property type="match status" value="1"/>
</dbReference>
<dbReference type="InterPro" id="IPR011011">
    <property type="entry name" value="Znf_FYVE_PHD"/>
</dbReference>
<feature type="compositionally biased region" description="Polar residues" evidence="6">
    <location>
        <begin position="825"/>
        <end position="837"/>
    </location>
</feature>
<dbReference type="EMBL" id="FN596247">
    <property type="protein sequence ID" value="CCB57906.1"/>
    <property type="molecule type" value="Genomic_DNA"/>
</dbReference>
<dbReference type="PANTHER" id="PTHR33304">
    <property type="match status" value="1"/>
</dbReference>
<evidence type="ECO:0000256" key="1">
    <source>
        <dbReference type="ARBA" id="ARBA00022723"/>
    </source>
</evidence>
<dbReference type="ExpressionAtlas" id="F6HT96">
    <property type="expression patterns" value="baseline and differential"/>
</dbReference>